<dbReference type="PANTHER" id="PTHR11076">
    <property type="entry name" value="DNA REPAIR POLYMERASE UMUC / TRANSFERASE FAMILY MEMBER"/>
    <property type="match status" value="1"/>
</dbReference>
<dbReference type="Proteomes" id="UP000177025">
    <property type="component" value="Unassembled WGS sequence"/>
</dbReference>
<protein>
    <recommendedName>
        <fullName evidence="15">DNA polymerase IV</fullName>
        <shortName evidence="15">Pol IV</shortName>
        <ecNumber evidence="15">2.7.7.7</ecNumber>
    </recommendedName>
</protein>
<keyword evidence="13 15" id="KW-0234">DNA repair</keyword>
<comment type="subunit">
    <text evidence="15">Monomer.</text>
</comment>
<evidence type="ECO:0000256" key="3">
    <source>
        <dbReference type="ARBA" id="ARBA00022457"/>
    </source>
</evidence>
<evidence type="ECO:0000256" key="5">
    <source>
        <dbReference type="ARBA" id="ARBA00022679"/>
    </source>
</evidence>
<organism evidence="17 18">
    <name type="scientific">candidate division WOR-3 bacterium RBG_13_43_14</name>
    <dbReference type="NCBI Taxonomy" id="1802590"/>
    <lineage>
        <taxon>Bacteria</taxon>
        <taxon>Bacteria division WOR-3</taxon>
    </lineage>
</organism>
<comment type="cofactor">
    <cofactor evidence="15">
        <name>Mg(2+)</name>
        <dbReference type="ChEBI" id="CHEBI:18420"/>
    </cofactor>
    <text evidence="15">Binds 2 magnesium ions per subunit.</text>
</comment>
<feature type="domain" description="UmuC" evidence="16">
    <location>
        <begin position="2"/>
        <end position="183"/>
    </location>
</feature>
<evidence type="ECO:0000256" key="7">
    <source>
        <dbReference type="ARBA" id="ARBA00022705"/>
    </source>
</evidence>
<proteinExistence type="inferred from homology"/>
<evidence type="ECO:0000259" key="16">
    <source>
        <dbReference type="PROSITE" id="PS50173"/>
    </source>
</evidence>
<feature type="binding site" evidence="15">
    <location>
        <position position="6"/>
    </location>
    <ligand>
        <name>Mg(2+)</name>
        <dbReference type="ChEBI" id="CHEBI:18420"/>
    </ligand>
</feature>
<dbReference type="HAMAP" id="MF_01113">
    <property type="entry name" value="DNApol_IV"/>
    <property type="match status" value="1"/>
</dbReference>
<evidence type="ECO:0000256" key="4">
    <source>
        <dbReference type="ARBA" id="ARBA00022490"/>
    </source>
</evidence>
<keyword evidence="11 15" id="KW-0239">DNA-directed DNA polymerase</keyword>
<dbReference type="NCBIfam" id="NF002677">
    <property type="entry name" value="PRK02406.1"/>
    <property type="match status" value="1"/>
</dbReference>
<evidence type="ECO:0000256" key="12">
    <source>
        <dbReference type="ARBA" id="ARBA00023125"/>
    </source>
</evidence>
<dbReference type="InterPro" id="IPR050116">
    <property type="entry name" value="DNA_polymerase-Y"/>
</dbReference>
<evidence type="ECO:0000256" key="14">
    <source>
        <dbReference type="ARBA" id="ARBA00049244"/>
    </source>
</evidence>
<keyword evidence="10 15" id="KW-0460">Magnesium</keyword>
<dbReference type="EC" id="2.7.7.7" evidence="15"/>
<keyword evidence="5 15" id="KW-0808">Transferase</keyword>
<dbReference type="CDD" id="cd03586">
    <property type="entry name" value="PolY_Pol_IV_kappa"/>
    <property type="match status" value="1"/>
</dbReference>
<dbReference type="InterPro" id="IPR022880">
    <property type="entry name" value="DNApol_IV"/>
</dbReference>
<dbReference type="Pfam" id="PF00817">
    <property type="entry name" value="IMS"/>
    <property type="match status" value="1"/>
</dbReference>
<evidence type="ECO:0000256" key="2">
    <source>
        <dbReference type="ARBA" id="ARBA00010945"/>
    </source>
</evidence>
<dbReference type="GO" id="GO:0005829">
    <property type="term" value="C:cytosol"/>
    <property type="evidence" value="ECO:0007669"/>
    <property type="project" value="TreeGrafter"/>
</dbReference>
<keyword evidence="7 15" id="KW-0235">DNA replication</keyword>
<dbReference type="GO" id="GO:0006281">
    <property type="term" value="P:DNA repair"/>
    <property type="evidence" value="ECO:0007669"/>
    <property type="project" value="UniProtKB-UniRule"/>
</dbReference>
<comment type="similarity">
    <text evidence="2 15">Belongs to the DNA polymerase type-Y family.</text>
</comment>
<dbReference type="InterPro" id="IPR043502">
    <property type="entry name" value="DNA/RNA_pol_sf"/>
</dbReference>
<comment type="function">
    <text evidence="15">Poorly processive, error-prone DNA polymerase involved in untargeted mutagenesis. Copies undamaged DNA at stalled replication forks, which arise in vivo from mismatched or misaligned primer ends. These misaligned primers can be extended by PolIV. Exhibits no 3'-5' exonuclease (proofreading) activity. May be involved in translesional synthesis, in conjunction with the beta clamp from PolIII.</text>
</comment>
<dbReference type="EMBL" id="MEUM01000155">
    <property type="protein sequence ID" value="OGC39023.1"/>
    <property type="molecule type" value="Genomic_DNA"/>
</dbReference>
<evidence type="ECO:0000256" key="10">
    <source>
        <dbReference type="ARBA" id="ARBA00022842"/>
    </source>
</evidence>
<dbReference type="PANTHER" id="PTHR11076:SF33">
    <property type="entry name" value="DNA POLYMERASE KAPPA"/>
    <property type="match status" value="1"/>
</dbReference>
<keyword evidence="6 15" id="KW-0548">Nucleotidyltransferase</keyword>
<comment type="catalytic activity">
    <reaction evidence="14 15">
        <text>DNA(n) + a 2'-deoxyribonucleoside 5'-triphosphate = DNA(n+1) + diphosphate</text>
        <dbReference type="Rhea" id="RHEA:22508"/>
        <dbReference type="Rhea" id="RHEA-COMP:17339"/>
        <dbReference type="Rhea" id="RHEA-COMP:17340"/>
        <dbReference type="ChEBI" id="CHEBI:33019"/>
        <dbReference type="ChEBI" id="CHEBI:61560"/>
        <dbReference type="ChEBI" id="CHEBI:173112"/>
        <dbReference type="EC" id="2.7.7.7"/>
    </reaction>
</comment>
<keyword evidence="3 15" id="KW-0515">Mutator protein</keyword>
<dbReference type="GO" id="GO:0006261">
    <property type="term" value="P:DNA-templated DNA replication"/>
    <property type="evidence" value="ECO:0007669"/>
    <property type="project" value="UniProtKB-UniRule"/>
</dbReference>
<feature type="site" description="Substrate discrimination" evidence="15">
    <location>
        <position position="11"/>
    </location>
</feature>
<evidence type="ECO:0000256" key="6">
    <source>
        <dbReference type="ARBA" id="ARBA00022695"/>
    </source>
</evidence>
<dbReference type="Pfam" id="PF11799">
    <property type="entry name" value="IMS_C"/>
    <property type="match status" value="1"/>
</dbReference>
<comment type="subcellular location">
    <subcellularLocation>
        <location evidence="1 15">Cytoplasm</location>
    </subcellularLocation>
</comment>
<accession>A0A1F4U402</accession>
<dbReference type="SUPFAM" id="SSF56672">
    <property type="entry name" value="DNA/RNA polymerases"/>
    <property type="match status" value="1"/>
</dbReference>
<dbReference type="Gene3D" id="1.10.150.20">
    <property type="entry name" value="5' to 3' exonuclease, C-terminal subdomain"/>
    <property type="match status" value="1"/>
</dbReference>
<dbReference type="GO" id="GO:0000287">
    <property type="term" value="F:magnesium ion binding"/>
    <property type="evidence" value="ECO:0007669"/>
    <property type="project" value="UniProtKB-UniRule"/>
</dbReference>
<dbReference type="Gene3D" id="3.30.1490.100">
    <property type="entry name" value="DNA polymerase, Y-family, little finger domain"/>
    <property type="match status" value="1"/>
</dbReference>
<dbReference type="FunFam" id="3.40.1170.60:FF:000001">
    <property type="entry name" value="DNA polymerase IV"/>
    <property type="match status" value="1"/>
</dbReference>
<dbReference type="GO" id="GO:0003887">
    <property type="term" value="F:DNA-directed DNA polymerase activity"/>
    <property type="evidence" value="ECO:0007669"/>
    <property type="project" value="UniProtKB-UniRule"/>
</dbReference>
<gene>
    <name evidence="15" type="primary">dinB</name>
    <name evidence="17" type="ORF">A2Y85_02370</name>
</gene>
<evidence type="ECO:0000256" key="11">
    <source>
        <dbReference type="ARBA" id="ARBA00022932"/>
    </source>
</evidence>
<evidence type="ECO:0000256" key="1">
    <source>
        <dbReference type="ARBA" id="ARBA00004496"/>
    </source>
</evidence>
<dbReference type="AlphaFoldDB" id="A0A1F4U402"/>
<evidence type="ECO:0000313" key="17">
    <source>
        <dbReference type="EMBL" id="OGC39023.1"/>
    </source>
</evidence>
<dbReference type="InterPro" id="IPR043128">
    <property type="entry name" value="Rev_trsase/Diguanyl_cyclase"/>
</dbReference>
<feature type="active site" evidence="15">
    <location>
        <position position="102"/>
    </location>
</feature>
<dbReference type="Gene3D" id="3.30.70.270">
    <property type="match status" value="1"/>
</dbReference>
<dbReference type="GO" id="GO:0003684">
    <property type="term" value="F:damaged DNA binding"/>
    <property type="evidence" value="ECO:0007669"/>
    <property type="project" value="InterPro"/>
</dbReference>
<evidence type="ECO:0000256" key="15">
    <source>
        <dbReference type="HAMAP-Rule" id="MF_01113"/>
    </source>
</evidence>
<dbReference type="Gene3D" id="3.40.1170.60">
    <property type="match status" value="1"/>
</dbReference>
<reference evidence="17 18" key="1">
    <citation type="journal article" date="2016" name="Nat. Commun.">
        <title>Thousands of microbial genomes shed light on interconnected biogeochemical processes in an aquifer system.</title>
        <authorList>
            <person name="Anantharaman K."/>
            <person name="Brown C.T."/>
            <person name="Hug L.A."/>
            <person name="Sharon I."/>
            <person name="Castelle C.J."/>
            <person name="Probst A.J."/>
            <person name="Thomas B.C."/>
            <person name="Singh A."/>
            <person name="Wilkins M.J."/>
            <person name="Karaoz U."/>
            <person name="Brodie E.L."/>
            <person name="Williams K.H."/>
            <person name="Hubbard S.S."/>
            <person name="Banfield J.F."/>
        </authorList>
    </citation>
    <scope>NUCLEOTIDE SEQUENCE [LARGE SCALE GENOMIC DNA]</scope>
</reference>
<dbReference type="PROSITE" id="PS50173">
    <property type="entry name" value="UMUC"/>
    <property type="match status" value="1"/>
</dbReference>
<evidence type="ECO:0000256" key="13">
    <source>
        <dbReference type="ARBA" id="ARBA00023204"/>
    </source>
</evidence>
<name>A0A1F4U402_UNCW3</name>
<feature type="binding site" evidence="15">
    <location>
        <position position="101"/>
    </location>
    <ligand>
        <name>Mg(2+)</name>
        <dbReference type="ChEBI" id="CHEBI:18420"/>
    </ligand>
</feature>
<dbReference type="GO" id="GO:0042276">
    <property type="term" value="P:error-prone translesion synthesis"/>
    <property type="evidence" value="ECO:0007669"/>
    <property type="project" value="TreeGrafter"/>
</dbReference>
<keyword evidence="12 15" id="KW-0238">DNA-binding</keyword>
<dbReference type="GO" id="GO:0009432">
    <property type="term" value="P:SOS response"/>
    <property type="evidence" value="ECO:0007669"/>
    <property type="project" value="TreeGrafter"/>
</dbReference>
<dbReference type="InterPro" id="IPR017961">
    <property type="entry name" value="DNA_pol_Y-fam_little_finger"/>
</dbReference>
<evidence type="ECO:0000256" key="9">
    <source>
        <dbReference type="ARBA" id="ARBA00022763"/>
    </source>
</evidence>
<comment type="caution">
    <text evidence="17">The sequence shown here is derived from an EMBL/GenBank/DDBJ whole genome shotgun (WGS) entry which is preliminary data.</text>
</comment>
<evidence type="ECO:0000256" key="8">
    <source>
        <dbReference type="ARBA" id="ARBA00022723"/>
    </source>
</evidence>
<dbReference type="InterPro" id="IPR036775">
    <property type="entry name" value="DNA_pol_Y-fam_lit_finger_sf"/>
</dbReference>
<dbReference type="SUPFAM" id="SSF100879">
    <property type="entry name" value="Lesion bypass DNA polymerase (Y-family), little finger domain"/>
    <property type="match status" value="1"/>
</dbReference>
<keyword evidence="8 15" id="KW-0479">Metal-binding</keyword>
<keyword evidence="9 15" id="KW-0227">DNA damage</keyword>
<sequence length="399" mass="44885">MYLCVDLDAFFVSVEQALNPELKGKPVIVGGQPQERGVVASASYEARKFGVHSAMPTARAYQLCPQAIFLRGNYHNYEEYSEAFHKILKNYSPAVKMVSIDEAYINIKGTERLLGSPLIIALKIKNEIKSKLNIPLSIGISATRVISKIACDRSKPDGLILVKPGEEKEFLAPLEVGAFPGIGPKHKEILNRLNINTIGELLNRPDWIAESALGNYYKVIKFFIEGGDYHRSFDGVKSISRETTLNQDSSDKNIIYALFIYLIERSCNTLREKKLLARTLTVKVRFADFKTVSKRCPLPETNAQQTVYEQGAPILESLLAEKKRIRLIGVALSRFMHDGMQPSIFKLEEERLKRLNNAMDQARDKYGFGCLAAAKTHILKKQFRSNKNGYTLHTPSLSQ</sequence>
<dbReference type="InterPro" id="IPR001126">
    <property type="entry name" value="UmuC"/>
</dbReference>
<evidence type="ECO:0000313" key="18">
    <source>
        <dbReference type="Proteomes" id="UP000177025"/>
    </source>
</evidence>
<keyword evidence="4 15" id="KW-0963">Cytoplasm</keyword>